<dbReference type="KEGG" id="mng:MNEG_2067"/>
<dbReference type="AlphaFoldDB" id="A0A0D2K6A1"/>
<proteinExistence type="predicted"/>
<dbReference type="GeneID" id="25734945"/>
<keyword evidence="1" id="KW-0732">Signal</keyword>
<evidence type="ECO:0000313" key="3">
    <source>
        <dbReference type="Proteomes" id="UP000054498"/>
    </source>
</evidence>
<organism evidence="2 3">
    <name type="scientific">Monoraphidium neglectum</name>
    <dbReference type="NCBI Taxonomy" id="145388"/>
    <lineage>
        <taxon>Eukaryota</taxon>
        <taxon>Viridiplantae</taxon>
        <taxon>Chlorophyta</taxon>
        <taxon>core chlorophytes</taxon>
        <taxon>Chlorophyceae</taxon>
        <taxon>CS clade</taxon>
        <taxon>Sphaeropleales</taxon>
        <taxon>Selenastraceae</taxon>
        <taxon>Monoraphidium</taxon>
    </lineage>
</organism>
<accession>A0A0D2K6A1</accession>
<keyword evidence="3" id="KW-1185">Reference proteome</keyword>
<protein>
    <recommendedName>
        <fullName evidence="4">GH16 domain-containing protein</fullName>
    </recommendedName>
</protein>
<feature type="signal peptide" evidence="1">
    <location>
        <begin position="1"/>
        <end position="17"/>
    </location>
</feature>
<evidence type="ECO:0000313" key="2">
    <source>
        <dbReference type="EMBL" id="KIZ05888.1"/>
    </source>
</evidence>
<evidence type="ECO:0000256" key="1">
    <source>
        <dbReference type="SAM" id="SignalP"/>
    </source>
</evidence>
<evidence type="ECO:0008006" key="4">
    <source>
        <dbReference type="Google" id="ProtNLM"/>
    </source>
</evidence>
<sequence length="212" mass="22189">MLLLTIVVLLVATPASAATARYDATKARAAQGAYLGCFNASALTMDLSGAAALAPATAAKCLPFCRWRRMPLYTVTPAFRCACGAAVPSPSALLPDDACEAAVPTGVEGAVAVALPVFYTHSLANEQCSVRRMSLDWDTFEAAYGAENALFDGSGDTLVLRMRGADGVRVAARQSQLFGMFSFKARISEMPGVITAAYVSKLPGQGARIVEK</sequence>
<gene>
    <name evidence="2" type="ORF">MNEG_2067</name>
</gene>
<dbReference type="EMBL" id="KK100443">
    <property type="protein sequence ID" value="KIZ05888.1"/>
    <property type="molecule type" value="Genomic_DNA"/>
</dbReference>
<name>A0A0D2K6A1_9CHLO</name>
<feature type="chain" id="PRO_5002245505" description="GH16 domain-containing protein" evidence="1">
    <location>
        <begin position="18"/>
        <end position="212"/>
    </location>
</feature>
<dbReference type="Proteomes" id="UP000054498">
    <property type="component" value="Unassembled WGS sequence"/>
</dbReference>
<reference evidence="2 3" key="1">
    <citation type="journal article" date="2013" name="BMC Genomics">
        <title>Reconstruction of the lipid metabolism for the microalga Monoraphidium neglectum from its genome sequence reveals characteristics suitable for biofuel production.</title>
        <authorList>
            <person name="Bogen C."/>
            <person name="Al-Dilaimi A."/>
            <person name="Albersmeier A."/>
            <person name="Wichmann J."/>
            <person name="Grundmann M."/>
            <person name="Rupp O."/>
            <person name="Lauersen K.J."/>
            <person name="Blifernez-Klassen O."/>
            <person name="Kalinowski J."/>
            <person name="Goesmann A."/>
            <person name="Mussgnug J.H."/>
            <person name="Kruse O."/>
        </authorList>
    </citation>
    <scope>NUCLEOTIDE SEQUENCE [LARGE SCALE GENOMIC DNA]</scope>
    <source>
        <strain evidence="2 3">SAG 48.87</strain>
    </source>
</reference>
<dbReference type="RefSeq" id="XP_013904907.1">
    <property type="nucleotide sequence ID" value="XM_014049453.1"/>
</dbReference>